<dbReference type="PANTHER" id="PTHR43335">
    <property type="entry name" value="ABC TRANSPORTER, ATP-BINDING PROTEIN"/>
    <property type="match status" value="1"/>
</dbReference>
<dbReference type="EMBL" id="BMNK01000007">
    <property type="protein sequence ID" value="GGP08955.1"/>
    <property type="molecule type" value="Genomic_DNA"/>
</dbReference>
<comment type="caution">
    <text evidence="6">The sequence shown here is derived from an EMBL/GenBank/DDBJ whole genome shotgun (WGS) entry which is preliminary data.</text>
</comment>
<sequence length="294" mass="31088">MTGIQVRGLTKRFGPVAAVTDLSFDVTPGTVTGFLGPNGAGKTTTMRMLLGLVTPTSGTATIGGRRYADLPRPTATVGALLDGSGFHPAHTALDHLRVYARMGGYDAGRVERVAEETGVSAFARRITRELSTGMRQRLNLATALLGDPRVLLLDEPGNGLDPEGIAWLRGFLRERAARGCAVLVSSHQLAEVEQVADRVVVIQQGRLVATATTAELAGARSVLVRSPRTDLLRTCLPAEGGEVEEAGSGALRVHGLTTEQVATAAAAHGVPLYEITPERPTLEKAFLHLTKESR</sequence>
<protein>
    <submittedName>
        <fullName evidence="6">Multidrug ABC transporter ATP-binding protein</fullName>
    </submittedName>
</protein>
<dbReference type="Pfam" id="PF00005">
    <property type="entry name" value="ABC_tran"/>
    <property type="match status" value="1"/>
</dbReference>
<dbReference type="GO" id="GO:0005524">
    <property type="term" value="F:ATP binding"/>
    <property type="evidence" value="ECO:0007669"/>
    <property type="project" value="UniProtKB-KW"/>
</dbReference>
<dbReference type="InterPro" id="IPR027417">
    <property type="entry name" value="P-loop_NTPase"/>
</dbReference>
<dbReference type="SUPFAM" id="SSF52540">
    <property type="entry name" value="P-loop containing nucleoside triphosphate hydrolases"/>
    <property type="match status" value="1"/>
</dbReference>
<proteinExistence type="inferred from homology"/>
<reference evidence="6" key="1">
    <citation type="journal article" date="2014" name="Int. J. Syst. Evol. Microbiol.">
        <title>Complete genome sequence of Corynebacterium casei LMG S-19264T (=DSM 44701T), isolated from a smear-ripened cheese.</title>
        <authorList>
            <consortium name="US DOE Joint Genome Institute (JGI-PGF)"/>
            <person name="Walter F."/>
            <person name="Albersmeier A."/>
            <person name="Kalinowski J."/>
            <person name="Ruckert C."/>
        </authorList>
    </citation>
    <scope>NUCLEOTIDE SEQUENCE</scope>
    <source>
        <strain evidence="6">CGMCC 4.7430</strain>
    </source>
</reference>
<dbReference type="Gene3D" id="3.40.50.300">
    <property type="entry name" value="P-loop containing nucleotide triphosphate hydrolases"/>
    <property type="match status" value="1"/>
</dbReference>
<evidence type="ECO:0000256" key="3">
    <source>
        <dbReference type="ARBA" id="ARBA00022741"/>
    </source>
</evidence>
<accession>A0A918A7J2</accession>
<dbReference type="AlphaFoldDB" id="A0A918A7J2"/>
<evidence type="ECO:0000256" key="4">
    <source>
        <dbReference type="ARBA" id="ARBA00022840"/>
    </source>
</evidence>
<dbReference type="SMART" id="SM00382">
    <property type="entry name" value="AAA"/>
    <property type="match status" value="1"/>
</dbReference>
<reference evidence="6" key="2">
    <citation type="submission" date="2020-09" db="EMBL/GenBank/DDBJ databases">
        <authorList>
            <person name="Sun Q."/>
            <person name="Zhou Y."/>
        </authorList>
    </citation>
    <scope>NUCLEOTIDE SEQUENCE</scope>
    <source>
        <strain evidence="6">CGMCC 4.7430</strain>
    </source>
</reference>
<dbReference type="Proteomes" id="UP000660745">
    <property type="component" value="Unassembled WGS sequence"/>
</dbReference>
<keyword evidence="2" id="KW-0813">Transport</keyword>
<evidence type="ECO:0000256" key="2">
    <source>
        <dbReference type="ARBA" id="ARBA00022448"/>
    </source>
</evidence>
<gene>
    <name evidence="6" type="ORF">GCM10012278_42640</name>
</gene>
<feature type="domain" description="ABC transporter" evidence="5">
    <location>
        <begin position="4"/>
        <end position="229"/>
    </location>
</feature>
<organism evidence="6 7">
    <name type="scientific">Nonomuraea glycinis</name>
    <dbReference type="NCBI Taxonomy" id="2047744"/>
    <lineage>
        <taxon>Bacteria</taxon>
        <taxon>Bacillati</taxon>
        <taxon>Actinomycetota</taxon>
        <taxon>Actinomycetes</taxon>
        <taxon>Streptosporangiales</taxon>
        <taxon>Streptosporangiaceae</taxon>
        <taxon>Nonomuraea</taxon>
    </lineage>
</organism>
<evidence type="ECO:0000256" key="1">
    <source>
        <dbReference type="ARBA" id="ARBA00005417"/>
    </source>
</evidence>
<keyword evidence="3" id="KW-0547">Nucleotide-binding</keyword>
<evidence type="ECO:0000259" key="5">
    <source>
        <dbReference type="PROSITE" id="PS50893"/>
    </source>
</evidence>
<dbReference type="PROSITE" id="PS50893">
    <property type="entry name" value="ABC_TRANSPORTER_2"/>
    <property type="match status" value="1"/>
</dbReference>
<name>A0A918A7J2_9ACTN</name>
<dbReference type="InterPro" id="IPR003439">
    <property type="entry name" value="ABC_transporter-like_ATP-bd"/>
</dbReference>
<dbReference type="PANTHER" id="PTHR43335:SF4">
    <property type="entry name" value="ABC TRANSPORTER, ATP-BINDING PROTEIN"/>
    <property type="match status" value="1"/>
</dbReference>
<evidence type="ECO:0000313" key="6">
    <source>
        <dbReference type="EMBL" id="GGP08955.1"/>
    </source>
</evidence>
<dbReference type="InterPro" id="IPR003593">
    <property type="entry name" value="AAA+_ATPase"/>
</dbReference>
<dbReference type="GO" id="GO:0016887">
    <property type="term" value="F:ATP hydrolysis activity"/>
    <property type="evidence" value="ECO:0007669"/>
    <property type="project" value="InterPro"/>
</dbReference>
<comment type="similarity">
    <text evidence="1">Belongs to the ABC transporter superfamily.</text>
</comment>
<keyword evidence="4 6" id="KW-0067">ATP-binding</keyword>
<dbReference type="RefSeq" id="WP_189140431.1">
    <property type="nucleotide sequence ID" value="NZ_BMNK01000007.1"/>
</dbReference>
<keyword evidence="7" id="KW-1185">Reference proteome</keyword>
<evidence type="ECO:0000313" key="7">
    <source>
        <dbReference type="Proteomes" id="UP000660745"/>
    </source>
</evidence>